<keyword evidence="1" id="KW-0812">Transmembrane</keyword>
<comment type="caution">
    <text evidence="2">The sequence shown here is derived from an EMBL/GenBank/DDBJ whole genome shotgun (WGS) entry which is preliminary data.</text>
</comment>
<evidence type="ECO:0000313" key="3">
    <source>
        <dbReference type="Proteomes" id="UP000192758"/>
    </source>
</evidence>
<protein>
    <submittedName>
        <fullName evidence="2">Uncharacterized protein</fullName>
    </submittedName>
</protein>
<evidence type="ECO:0000313" key="2">
    <source>
        <dbReference type="EMBL" id="OQS55329.1"/>
    </source>
</evidence>
<accession>A0A1W0E854</accession>
<keyword evidence="1" id="KW-0472">Membrane</keyword>
<feature type="transmembrane region" description="Helical" evidence="1">
    <location>
        <begin position="6"/>
        <end position="28"/>
    </location>
</feature>
<dbReference type="EMBL" id="MNPJ01000011">
    <property type="protein sequence ID" value="OQS55329.1"/>
    <property type="molecule type" value="Genomic_DNA"/>
</dbReference>
<dbReference type="AlphaFoldDB" id="A0A1W0E854"/>
<name>A0A1W0E854_9MICR</name>
<keyword evidence="1" id="KW-1133">Transmembrane helix</keyword>
<organism evidence="2 3">
    <name type="scientific">Ecytonucleospora hepatopenaei</name>
    <dbReference type="NCBI Taxonomy" id="646526"/>
    <lineage>
        <taxon>Eukaryota</taxon>
        <taxon>Fungi</taxon>
        <taxon>Fungi incertae sedis</taxon>
        <taxon>Microsporidia</taxon>
        <taxon>Enterocytozoonidae</taxon>
        <taxon>Ecytonucleospora</taxon>
    </lineage>
</organism>
<proteinExistence type="predicted"/>
<keyword evidence="3" id="KW-1185">Reference proteome</keyword>
<gene>
    <name evidence="2" type="ORF">EHP00_791</name>
</gene>
<dbReference type="VEuPathDB" id="MicrosporidiaDB:EHP00_791"/>
<reference evidence="2 3" key="1">
    <citation type="journal article" date="2017" name="Environ. Microbiol.">
        <title>Decay of the glycolytic pathway and adaptation to intranuclear parasitism within Enterocytozoonidae microsporidia.</title>
        <authorList>
            <person name="Wiredu Boakye D."/>
            <person name="Jaroenlak P."/>
            <person name="Prachumwat A."/>
            <person name="Williams T.A."/>
            <person name="Bateman K.S."/>
            <person name="Itsathitphaisarn O."/>
            <person name="Sritunyalucksana K."/>
            <person name="Paszkiewicz K.H."/>
            <person name="Moore K.A."/>
            <person name="Stentiford G.D."/>
            <person name="Williams B.A."/>
        </authorList>
    </citation>
    <scope>NUCLEOTIDE SEQUENCE [LARGE SCALE GENOMIC DNA]</scope>
    <source>
        <strain evidence="2 3">TH1</strain>
    </source>
</reference>
<dbReference type="Proteomes" id="UP000192758">
    <property type="component" value="Unassembled WGS sequence"/>
</dbReference>
<evidence type="ECO:0000256" key="1">
    <source>
        <dbReference type="SAM" id="Phobius"/>
    </source>
</evidence>
<sequence>MLLSKTNHVLCFTSLALLSVGVLIYLLYKLAMYCNNSICKSKITKNSNTVTYIKDNKNKKELTIEFTNNQETTSEHNQTLETVVNTPTYENTLPECSLLTYSTRDSFALQEEHHYEVIKEPETKANNDDFYENINNKKESVYLDMSNTSTIYENMQNKE</sequence>